<dbReference type="EMBL" id="ACCL02000029">
    <property type="protein sequence ID" value="EET58562.1"/>
    <property type="molecule type" value="Genomic_DNA"/>
</dbReference>
<dbReference type="eggNOG" id="COG4485">
    <property type="taxonomic scope" value="Bacteria"/>
</dbReference>
<evidence type="ECO:0008006" key="5">
    <source>
        <dbReference type="Google" id="ProtNLM"/>
    </source>
</evidence>
<evidence type="ECO:0000256" key="1">
    <source>
        <dbReference type="SAM" id="MobiDB-lite"/>
    </source>
</evidence>
<protein>
    <recommendedName>
        <fullName evidence="5">Bacterial membrane protein YfhO</fullName>
    </recommendedName>
</protein>
<dbReference type="PANTHER" id="PTHR38454:SF1">
    <property type="entry name" value="INTEGRAL MEMBRANE PROTEIN"/>
    <property type="match status" value="1"/>
</dbReference>
<name>C6LLD9_9FIRM</name>
<dbReference type="InterPro" id="IPR018580">
    <property type="entry name" value="Uncharacterised_YfhO"/>
</dbReference>
<feature type="transmembrane region" description="Helical" evidence="2">
    <location>
        <begin position="139"/>
        <end position="158"/>
    </location>
</feature>
<feature type="transmembrane region" description="Helical" evidence="2">
    <location>
        <begin position="413"/>
        <end position="433"/>
    </location>
</feature>
<dbReference type="RefSeq" id="WP_006864239.1">
    <property type="nucleotide sequence ID" value="NZ_ACCL02000029.1"/>
</dbReference>
<feature type="transmembrane region" description="Helical" evidence="2">
    <location>
        <begin position="388"/>
        <end position="407"/>
    </location>
</feature>
<dbReference type="Pfam" id="PF09586">
    <property type="entry name" value="YfhO"/>
    <property type="match status" value="2"/>
</dbReference>
<feature type="transmembrane region" description="Helical" evidence="2">
    <location>
        <begin position="195"/>
        <end position="219"/>
    </location>
</feature>
<dbReference type="PANTHER" id="PTHR38454">
    <property type="entry name" value="INTEGRAL MEMBRANE PROTEIN-RELATED"/>
    <property type="match status" value="1"/>
</dbReference>
<dbReference type="STRING" id="168384.SAMN05660368_03249"/>
<organism evidence="3 4">
    <name type="scientific">Marvinbryantia formatexigens DSM 14469</name>
    <dbReference type="NCBI Taxonomy" id="478749"/>
    <lineage>
        <taxon>Bacteria</taxon>
        <taxon>Bacillati</taxon>
        <taxon>Bacillota</taxon>
        <taxon>Clostridia</taxon>
        <taxon>Lachnospirales</taxon>
        <taxon>Lachnospiraceae</taxon>
        <taxon>Marvinbryantia</taxon>
    </lineage>
</organism>
<feature type="compositionally biased region" description="Polar residues" evidence="1">
    <location>
        <begin position="707"/>
        <end position="716"/>
    </location>
</feature>
<feature type="transmembrane region" description="Helical" evidence="2">
    <location>
        <begin position="993"/>
        <end position="1013"/>
    </location>
</feature>
<evidence type="ECO:0000313" key="3">
    <source>
        <dbReference type="EMBL" id="EET58562.1"/>
    </source>
</evidence>
<proteinExistence type="predicted"/>
<feature type="transmembrane region" description="Helical" evidence="2">
    <location>
        <begin position="334"/>
        <end position="353"/>
    </location>
</feature>
<sequence>MLDNHAPRGAKYYLKYWLLYSVLFAVVTAGVFLVLILQGRSFVWYSDAVSQYVPRAAYFGTKTREVLAGFLEGDFSIPTYDFTLGMGNTIPLHFEPLYWVFLLFDASQAELAYGVVLLLRFYFAGLSMSVFLFYFRNGWTAALIGSFSYIYCGYGLWACMRHAHFLYGLIMLPLCILALEELYRHKRWYLCTLVVWIHLWCGYYFLYINTLATAVYFLLRFFHDKEHRTFREFWKKLGMIAGSYLLGVAIGNGTLIDSFASYLTSGRTEAVDYGSSANFLFYGWKWPLSFFRDFLTAGRGPGNWLRLGYIPLIYVGLVVLFLRKGRKLLKSTVLTGTVFLMIPAVAFVFSGFSNINNRWSYVYSFALSAALAFVIKDIRELTKKERRIVVLASLPFLVLFAAEVLFSHGKNRYIALVSGVVLVLTLVVVLLFCPADELADSSENAAGGSSGGPAGFSGNAAGGSSGGPAGFFGNAAGVFSGNMEAQQERLQSRRLRRWRIPGTDRLAGGALVALTVVSLWCYGLETFAPRMENYASEFPKAGTVVEGITQMPLAALEDVEDDSFYRAATKKVNRKIQGAAQFLDYNGTVWYSSTTSRIMQDYYLQMGVSTWSGVRLKGFDGRTFLDTLACVKYYALDKETEYDLPYGYKKVLETEKNGKTYEVFENEMALPIGYTYDTVISEEELLAYEVPERQEVLMQAASLESAAGTQAESADTSDIKGASDAGAQAESADTVNIKGASDAGAQAESADMSDIKGARSASAQAESADTADIKSADGAVQITGQMAEITGETCENVTVGDGVLTIQYKKGEEATLTLDYSGTENSEVYLYIRGLQYEDGYSASFEYECGKYSNTYSLHGVENPYYSGQKDYLFNLGYHEEADGTCRITFTEGKSLRFDDIQIYCQPMDNMKDYTDALKENVLENVEIQTNCVKGDISLEEEKLLVLSIPYQNGWTAYVDGQKTEIEKANLMYMGIWLEPGGHTIELRYRMPGMRIGVGVSIAAFLIFILLLLKARRRRQVSEGSV</sequence>
<keyword evidence="4" id="KW-1185">Reference proteome</keyword>
<feature type="transmembrane region" description="Helical" evidence="2">
    <location>
        <begin position="111"/>
        <end position="133"/>
    </location>
</feature>
<feature type="transmembrane region" description="Helical" evidence="2">
    <location>
        <begin position="359"/>
        <end position="376"/>
    </location>
</feature>
<dbReference type="AlphaFoldDB" id="C6LLD9"/>
<comment type="caution">
    <text evidence="3">The sequence shown here is derived from an EMBL/GenBank/DDBJ whole genome shotgun (WGS) entry which is preliminary data.</text>
</comment>
<reference evidence="3" key="1">
    <citation type="submission" date="2009-07" db="EMBL/GenBank/DDBJ databases">
        <authorList>
            <person name="Weinstock G."/>
            <person name="Sodergren E."/>
            <person name="Clifton S."/>
            <person name="Fulton L."/>
            <person name="Fulton B."/>
            <person name="Courtney L."/>
            <person name="Fronick C."/>
            <person name="Harrison M."/>
            <person name="Strong C."/>
            <person name="Farmer C."/>
            <person name="Delahaunty K."/>
            <person name="Markovic C."/>
            <person name="Hall O."/>
            <person name="Minx P."/>
            <person name="Tomlinson C."/>
            <person name="Mitreva M."/>
            <person name="Nelson J."/>
            <person name="Hou S."/>
            <person name="Wollam A."/>
            <person name="Pepin K.H."/>
            <person name="Johnson M."/>
            <person name="Bhonagiri V."/>
            <person name="Nash W.E."/>
            <person name="Warren W."/>
            <person name="Chinwalla A."/>
            <person name="Mardis E.R."/>
            <person name="Wilson R.K."/>
        </authorList>
    </citation>
    <scope>NUCLEOTIDE SEQUENCE [LARGE SCALE GENOMIC DNA]</scope>
    <source>
        <strain evidence="3">DSM 14469</strain>
    </source>
</reference>
<feature type="transmembrane region" description="Helical" evidence="2">
    <location>
        <begin position="240"/>
        <end position="263"/>
    </location>
</feature>
<feature type="region of interest" description="Disordered" evidence="1">
    <location>
        <begin position="707"/>
        <end position="773"/>
    </location>
</feature>
<evidence type="ECO:0000256" key="2">
    <source>
        <dbReference type="SAM" id="Phobius"/>
    </source>
</evidence>
<feature type="transmembrane region" description="Helical" evidence="2">
    <location>
        <begin position="506"/>
        <end position="525"/>
    </location>
</feature>
<feature type="transmembrane region" description="Helical" evidence="2">
    <location>
        <begin position="17"/>
        <end position="37"/>
    </location>
</feature>
<dbReference type="OrthoDB" id="9815466at2"/>
<feature type="transmembrane region" description="Helical" evidence="2">
    <location>
        <begin position="165"/>
        <end position="183"/>
    </location>
</feature>
<gene>
    <name evidence="3" type="ORF">BRYFOR_09486</name>
</gene>
<evidence type="ECO:0000313" key="4">
    <source>
        <dbReference type="Proteomes" id="UP000005561"/>
    </source>
</evidence>
<feature type="transmembrane region" description="Helical" evidence="2">
    <location>
        <begin position="304"/>
        <end position="322"/>
    </location>
</feature>
<accession>C6LLD9</accession>
<keyword evidence="2" id="KW-1133">Transmembrane helix</keyword>
<dbReference type="Proteomes" id="UP000005561">
    <property type="component" value="Unassembled WGS sequence"/>
</dbReference>
<keyword evidence="2" id="KW-0812">Transmembrane</keyword>
<keyword evidence="2" id="KW-0472">Membrane</keyword>